<dbReference type="GO" id="GO:0016787">
    <property type="term" value="F:hydrolase activity"/>
    <property type="evidence" value="ECO:0007669"/>
    <property type="project" value="UniProtKB-KW"/>
</dbReference>
<organism evidence="2">
    <name type="scientific">marine metagenome</name>
    <dbReference type="NCBI Taxonomy" id="408172"/>
    <lineage>
        <taxon>unclassified sequences</taxon>
        <taxon>metagenomes</taxon>
        <taxon>ecological metagenomes</taxon>
    </lineage>
</organism>
<dbReference type="PANTHER" id="PTHR43316:SF3">
    <property type="entry name" value="HALOACID DEHALOGENASE, TYPE II (AFU_ORTHOLOGUE AFUA_2G07750)-RELATED"/>
    <property type="match status" value="1"/>
</dbReference>
<dbReference type="NCBIfam" id="TIGR01493">
    <property type="entry name" value="HAD-SF-IA-v2"/>
    <property type="match status" value="1"/>
</dbReference>
<dbReference type="InterPro" id="IPR023214">
    <property type="entry name" value="HAD_sf"/>
</dbReference>
<feature type="non-terminal residue" evidence="2">
    <location>
        <position position="1"/>
    </location>
</feature>
<evidence type="ECO:0000313" key="2">
    <source>
        <dbReference type="EMBL" id="SVE41124.1"/>
    </source>
</evidence>
<gene>
    <name evidence="2" type="ORF">METZ01_LOCUS493978</name>
</gene>
<protein>
    <recommendedName>
        <fullName evidence="3">Haloacid dehalogenase, type II</fullName>
    </recommendedName>
</protein>
<dbReference type="InterPro" id="IPR051540">
    <property type="entry name" value="S-2-haloacid_dehalogenase"/>
</dbReference>
<proteinExistence type="predicted"/>
<evidence type="ECO:0000256" key="1">
    <source>
        <dbReference type="ARBA" id="ARBA00022801"/>
    </source>
</evidence>
<dbReference type="Gene3D" id="3.40.50.1000">
    <property type="entry name" value="HAD superfamily/HAD-like"/>
    <property type="match status" value="1"/>
</dbReference>
<accession>A0A383D9W3</accession>
<dbReference type="InterPro" id="IPR036412">
    <property type="entry name" value="HAD-like_sf"/>
</dbReference>
<dbReference type="InterPro" id="IPR006439">
    <property type="entry name" value="HAD-SF_hydro_IA"/>
</dbReference>
<name>A0A383D9W3_9ZZZZ</name>
<dbReference type="PANTHER" id="PTHR43316">
    <property type="entry name" value="HYDROLASE, HALOACID DELAHOGENASE-RELATED"/>
    <property type="match status" value="1"/>
</dbReference>
<sequence length="152" mass="16588">ITGVSEEAKADLNLAWHRLDAWPDSPPGLARLKSKFILATMSNGNIALMVNMAKYANLPWDTILGAELAHAYKPDAKTYLTGVELLHLKPEQVMMVAAHQSDLLAAGKQGLRTAFVKRPLERGANGKVDTTPDPSFDFVCDDFRDLATQLGV</sequence>
<reference evidence="2" key="1">
    <citation type="submission" date="2018-05" db="EMBL/GenBank/DDBJ databases">
        <authorList>
            <person name="Lanie J.A."/>
            <person name="Ng W.-L."/>
            <person name="Kazmierczak K.M."/>
            <person name="Andrzejewski T.M."/>
            <person name="Davidsen T.M."/>
            <person name="Wayne K.J."/>
            <person name="Tettelin H."/>
            <person name="Glass J.I."/>
            <person name="Rusch D."/>
            <person name="Podicherti R."/>
            <person name="Tsui H.-C.T."/>
            <person name="Winkler M.E."/>
        </authorList>
    </citation>
    <scope>NUCLEOTIDE SEQUENCE</scope>
</reference>
<dbReference type="Pfam" id="PF00702">
    <property type="entry name" value="Hydrolase"/>
    <property type="match status" value="1"/>
</dbReference>
<dbReference type="EMBL" id="UINC01215445">
    <property type="protein sequence ID" value="SVE41124.1"/>
    <property type="molecule type" value="Genomic_DNA"/>
</dbReference>
<dbReference type="AlphaFoldDB" id="A0A383D9W3"/>
<dbReference type="SUPFAM" id="SSF56784">
    <property type="entry name" value="HAD-like"/>
    <property type="match status" value="1"/>
</dbReference>
<evidence type="ECO:0008006" key="3">
    <source>
        <dbReference type="Google" id="ProtNLM"/>
    </source>
</evidence>
<keyword evidence="1" id="KW-0378">Hydrolase</keyword>